<accession>A0AC61RZ65</accession>
<name>A0AC61RZ65_9FIRM</name>
<sequence>MKYLKFGNLREPISVIGIGCMRIAGMSSDELDRYVRVSLEHGINFFDHADIYASGKSEEIFGDLLSKDPALRNRMFLQSKCAIHDSMYDFSKEYILKSVDGILKRLQTTHLDSLLLHRPDALMEPEEVAEAFHILKDSGKVLNFGVSNMNRFQMEFLENKLSDGLAVNQLQMSIAHTPLIDAGINVNMMSDAAIMRDAGTLEYCRMKDAVIQTWSPLQKGFFGGTFIGSEEYKDLNAALNALAEKYHVTSDAVAYAWLLRFPAKMQVIIGTTNPDRIKNAAKAAEIELTRSEWYELYRAAGNKLP</sequence>
<evidence type="ECO:0000313" key="2">
    <source>
        <dbReference type="Proteomes" id="UP000304953"/>
    </source>
</evidence>
<dbReference type="Proteomes" id="UP000304953">
    <property type="component" value="Unassembled WGS sequence"/>
</dbReference>
<evidence type="ECO:0000313" key="1">
    <source>
        <dbReference type="EMBL" id="TGY97379.1"/>
    </source>
</evidence>
<dbReference type="EMBL" id="SRYA01000008">
    <property type="protein sequence ID" value="TGY97379.1"/>
    <property type="molecule type" value="Genomic_DNA"/>
</dbReference>
<protein>
    <submittedName>
        <fullName evidence="1">Aldo/keto reductase family oxidoreductase</fullName>
    </submittedName>
</protein>
<gene>
    <name evidence="1" type="ORF">E5329_05600</name>
</gene>
<comment type="caution">
    <text evidence="1">The sequence shown here is derived from an EMBL/GenBank/DDBJ whole genome shotgun (WGS) entry which is preliminary data.</text>
</comment>
<proteinExistence type="predicted"/>
<organism evidence="1 2">
    <name type="scientific">Petralouisia muris</name>
    <dbReference type="NCBI Taxonomy" id="3032872"/>
    <lineage>
        <taxon>Bacteria</taxon>
        <taxon>Bacillati</taxon>
        <taxon>Bacillota</taxon>
        <taxon>Clostridia</taxon>
        <taxon>Lachnospirales</taxon>
        <taxon>Lachnospiraceae</taxon>
        <taxon>Petralouisia</taxon>
    </lineage>
</organism>
<reference evidence="1" key="1">
    <citation type="submission" date="2019-04" db="EMBL/GenBank/DDBJ databases">
        <title>Microbes associate with the intestines of laboratory mice.</title>
        <authorList>
            <person name="Navarre W."/>
            <person name="Wong E."/>
            <person name="Huang K."/>
            <person name="Tropini C."/>
            <person name="Ng K."/>
            <person name="Yu B."/>
        </authorList>
    </citation>
    <scope>NUCLEOTIDE SEQUENCE</scope>
    <source>
        <strain evidence="1">NM01_1-7b</strain>
    </source>
</reference>
<keyword evidence="2" id="KW-1185">Reference proteome</keyword>